<dbReference type="Pfam" id="PF00890">
    <property type="entry name" value="FAD_binding_2"/>
    <property type="match status" value="1"/>
</dbReference>
<keyword evidence="4" id="KW-0560">Oxidoreductase</keyword>
<dbReference type="InterPro" id="IPR003953">
    <property type="entry name" value="FAD-dep_OxRdtase_2_FAD-bd"/>
</dbReference>
<protein>
    <submittedName>
        <fullName evidence="6">Flavocytochrome c</fullName>
    </submittedName>
</protein>
<evidence type="ECO:0000256" key="2">
    <source>
        <dbReference type="ARBA" id="ARBA00022630"/>
    </source>
</evidence>
<evidence type="ECO:0000256" key="4">
    <source>
        <dbReference type="ARBA" id="ARBA00023002"/>
    </source>
</evidence>
<dbReference type="SUPFAM" id="SSF51905">
    <property type="entry name" value="FAD/NAD(P)-binding domain"/>
    <property type="match status" value="1"/>
</dbReference>
<name>C2BF80_9FIRM</name>
<dbReference type="InterPro" id="IPR027477">
    <property type="entry name" value="Succ_DH/fumarate_Rdtase_cat_sf"/>
</dbReference>
<reference evidence="6 7" key="1">
    <citation type="submission" date="2008-10" db="EMBL/GenBank/DDBJ databases">
        <authorList>
            <person name="Qin X."/>
            <person name="Bachman B."/>
            <person name="Battles P."/>
            <person name="Bell A."/>
            <person name="Bess C."/>
            <person name="Bickham C."/>
            <person name="Chaboub L."/>
            <person name="Chen D."/>
            <person name="Coyle M."/>
            <person name="Deiros D.R."/>
            <person name="Dinh H."/>
            <person name="Forbes L."/>
            <person name="Fowler G."/>
            <person name="Francisco L."/>
            <person name="Fu Q."/>
            <person name="Gubbala S."/>
            <person name="Hale W."/>
            <person name="Han Y."/>
            <person name="Hemphill L."/>
            <person name="Highlander S.K."/>
            <person name="Hirani K."/>
            <person name="Hogues M."/>
            <person name="Jackson L."/>
            <person name="Jakkamsetti A."/>
            <person name="Javaid M."/>
            <person name="Jiang H."/>
            <person name="Korchina V."/>
            <person name="Kovar C."/>
            <person name="Lara F."/>
            <person name="Lee S."/>
            <person name="Mata R."/>
            <person name="Mathew T."/>
            <person name="Moen C."/>
            <person name="Morales K."/>
            <person name="Munidasa M."/>
            <person name="Nazareth L."/>
            <person name="Ngo R."/>
            <person name="Nguyen L."/>
            <person name="Okwuonu G."/>
            <person name="Ongeri F."/>
            <person name="Patil S."/>
            <person name="Petrosino J."/>
            <person name="Pham C."/>
            <person name="Pham P."/>
            <person name="Pu L.-L."/>
            <person name="Puazo M."/>
            <person name="Raj R."/>
            <person name="Reid J."/>
            <person name="Rouhana J."/>
            <person name="Saada N."/>
            <person name="Shang Y."/>
            <person name="Simmons D."/>
            <person name="Thornton R."/>
            <person name="Warren J."/>
            <person name="Weissenberger G."/>
            <person name="Zhang J."/>
            <person name="Zhang L."/>
            <person name="Zhou C."/>
            <person name="Zhu D."/>
            <person name="Muzny D."/>
            <person name="Worley K."/>
            <person name="Gibbs R."/>
        </authorList>
    </citation>
    <scope>NUCLEOTIDE SEQUENCE [LARGE SCALE GENOMIC DNA]</scope>
    <source>
        <strain evidence="6 7">ATCC 51172</strain>
    </source>
</reference>
<keyword evidence="2" id="KW-0285">Flavoprotein</keyword>
<sequence>MSADQEGNKVTVLEKNAMPGGHTALSGGFALITASKTQKDVYGVKNDSVESVYEDNMKNGGGKSIPEDLKLYAEKMGEATDWTVDYIGSKIPEKLTPLGENSVDRAMIYEGAGAGFVQSLLDKIKDTKIDLRTNTKVTELIYEDGKVVGAKATMSDGTPVEVNAKAVLLATGSYGANKEMLPESLDKFVFYGAQLAQGEGQKMAQDIGADVVNQSYVELFENGVEWKPGIAKSTYNGSMATWDVSGILVDRAGNRVVNERSAGINIVKEMEKQEDGRLFLIMDAATYKAFEDNVAGYGITKKMLDDWIATDGAKIPYFAKADSLEELAKKVKIDPEGLKKTVERYNGFVANKKDEDFGRDPNYMKAKISENGPYYVVEQLPRYATTLGGLKIHNQLRVINKEGKAIEGLFASGDVAGGARGDDSIPGADFGWAVTSGYEAGRTISDYLKNKN</sequence>
<dbReference type="GO" id="GO:0033765">
    <property type="term" value="F:steroid dehydrogenase activity, acting on the CH-CH group of donors"/>
    <property type="evidence" value="ECO:0007669"/>
    <property type="project" value="UniProtKB-ARBA"/>
</dbReference>
<dbReference type="Gene3D" id="3.50.50.60">
    <property type="entry name" value="FAD/NAD(P)-binding domain"/>
    <property type="match status" value="1"/>
</dbReference>
<dbReference type="Gene3D" id="3.90.700.10">
    <property type="entry name" value="Succinate dehydrogenase/fumarate reductase flavoprotein, catalytic domain"/>
    <property type="match status" value="1"/>
</dbReference>
<evidence type="ECO:0000259" key="5">
    <source>
        <dbReference type="Pfam" id="PF00890"/>
    </source>
</evidence>
<dbReference type="eggNOG" id="COG1053">
    <property type="taxonomic scope" value="Bacteria"/>
</dbReference>
<comment type="cofactor">
    <cofactor evidence="1">
        <name>FAD</name>
        <dbReference type="ChEBI" id="CHEBI:57692"/>
    </cofactor>
</comment>
<dbReference type="HOGENOM" id="CLU_011398_4_5_9"/>
<evidence type="ECO:0000256" key="1">
    <source>
        <dbReference type="ARBA" id="ARBA00001974"/>
    </source>
</evidence>
<evidence type="ECO:0000313" key="7">
    <source>
        <dbReference type="Proteomes" id="UP000005984"/>
    </source>
</evidence>
<evidence type="ECO:0000256" key="3">
    <source>
        <dbReference type="ARBA" id="ARBA00022827"/>
    </source>
</evidence>
<dbReference type="InterPro" id="IPR050315">
    <property type="entry name" value="FAD-oxidoreductase_2"/>
</dbReference>
<keyword evidence="3" id="KW-0274">FAD</keyword>
<dbReference type="InterPro" id="IPR036188">
    <property type="entry name" value="FAD/NAD-bd_sf"/>
</dbReference>
<gene>
    <name evidence="6" type="ORF">HMPREF0072_1000</name>
</gene>
<dbReference type="EMBL" id="ABYO01000193">
    <property type="protein sequence ID" value="EEI86478.1"/>
    <property type="molecule type" value="Genomic_DNA"/>
</dbReference>
<dbReference type="AlphaFoldDB" id="C2BF80"/>
<feature type="domain" description="FAD-dependent oxidoreductase 2 FAD-binding" evidence="5">
    <location>
        <begin position="2"/>
        <end position="420"/>
    </location>
</feature>
<organism evidence="6 7">
    <name type="scientific">Anaerococcus lactolyticus ATCC 51172</name>
    <dbReference type="NCBI Taxonomy" id="525254"/>
    <lineage>
        <taxon>Bacteria</taxon>
        <taxon>Bacillati</taxon>
        <taxon>Bacillota</taxon>
        <taxon>Tissierellia</taxon>
        <taxon>Tissierellales</taxon>
        <taxon>Peptoniphilaceae</taxon>
        <taxon>Anaerococcus</taxon>
    </lineage>
</organism>
<dbReference type="PANTHER" id="PTHR43400">
    <property type="entry name" value="FUMARATE REDUCTASE"/>
    <property type="match status" value="1"/>
</dbReference>
<dbReference type="SUPFAM" id="SSF56425">
    <property type="entry name" value="Succinate dehydrogenase/fumarate reductase flavoprotein, catalytic domain"/>
    <property type="match status" value="1"/>
</dbReference>
<comment type="caution">
    <text evidence="6">The sequence shown here is derived from an EMBL/GenBank/DDBJ whole genome shotgun (WGS) entry which is preliminary data.</text>
</comment>
<dbReference type="Proteomes" id="UP000005984">
    <property type="component" value="Unassembled WGS sequence"/>
</dbReference>
<proteinExistence type="predicted"/>
<accession>C2BF80</accession>
<dbReference type="STRING" id="525254.HMPREF0072_1000"/>
<evidence type="ECO:0000313" key="6">
    <source>
        <dbReference type="EMBL" id="EEI86478.1"/>
    </source>
</evidence>
<keyword evidence="7" id="KW-1185">Reference proteome</keyword>
<dbReference type="PANTHER" id="PTHR43400:SF7">
    <property type="entry name" value="FAD-DEPENDENT OXIDOREDUCTASE 2 FAD BINDING DOMAIN-CONTAINING PROTEIN"/>
    <property type="match status" value="1"/>
</dbReference>